<dbReference type="GeneID" id="27677714"/>
<dbReference type="AlphaFoldDB" id="A0A0A2JJF9"/>
<protein>
    <submittedName>
        <fullName evidence="1">Uncharacterized protein</fullName>
    </submittedName>
</protein>
<dbReference type="VEuPathDB" id="FungiDB:PEXP_072620"/>
<name>A0A0A2JJF9_PENEN</name>
<accession>A0A0A2JJF9</accession>
<dbReference type="EMBL" id="JQFZ01000191">
    <property type="protein sequence ID" value="KGO55532.1"/>
    <property type="molecule type" value="Genomic_DNA"/>
</dbReference>
<dbReference type="Proteomes" id="UP000030143">
    <property type="component" value="Unassembled WGS sequence"/>
</dbReference>
<sequence length="70" mass="7981">MLDQNTSGPDIGLPIKAKNMNSEIFDFVSFRGIYAQARDVPGHPKPFALRLKYQSPFQSRQKWSENPVNT</sequence>
<dbReference type="HOGENOM" id="CLU_2758583_0_0_1"/>
<comment type="caution">
    <text evidence="1">The sequence shown here is derived from an EMBL/GenBank/DDBJ whole genome shotgun (WGS) entry which is preliminary data.</text>
</comment>
<evidence type="ECO:0000313" key="1">
    <source>
        <dbReference type="EMBL" id="KGO55532.1"/>
    </source>
</evidence>
<gene>
    <name evidence="1" type="ORF">PEX2_050200</name>
</gene>
<reference evidence="1 2" key="1">
    <citation type="journal article" date="2015" name="Mol. Plant Microbe Interact.">
        <title>Genome, transcriptome, and functional analyses of Penicillium expansum provide new insights into secondary metabolism and pathogenicity.</title>
        <authorList>
            <person name="Ballester A.R."/>
            <person name="Marcet-Houben M."/>
            <person name="Levin E."/>
            <person name="Sela N."/>
            <person name="Selma-Lazaro C."/>
            <person name="Carmona L."/>
            <person name="Wisniewski M."/>
            <person name="Droby S."/>
            <person name="Gonzalez-Candelas L."/>
            <person name="Gabaldon T."/>
        </authorList>
    </citation>
    <scope>NUCLEOTIDE SEQUENCE [LARGE SCALE GENOMIC DNA]</scope>
    <source>
        <strain evidence="1 2">MD-8</strain>
    </source>
</reference>
<dbReference type="RefSeq" id="XP_016597625.1">
    <property type="nucleotide sequence ID" value="XM_016742295.1"/>
</dbReference>
<keyword evidence="2" id="KW-1185">Reference proteome</keyword>
<proteinExistence type="predicted"/>
<evidence type="ECO:0000313" key="2">
    <source>
        <dbReference type="Proteomes" id="UP000030143"/>
    </source>
</evidence>
<organism evidence="1 2">
    <name type="scientific">Penicillium expansum</name>
    <name type="common">Blue mold rot fungus</name>
    <dbReference type="NCBI Taxonomy" id="27334"/>
    <lineage>
        <taxon>Eukaryota</taxon>
        <taxon>Fungi</taxon>
        <taxon>Dikarya</taxon>
        <taxon>Ascomycota</taxon>
        <taxon>Pezizomycotina</taxon>
        <taxon>Eurotiomycetes</taxon>
        <taxon>Eurotiomycetidae</taxon>
        <taxon>Eurotiales</taxon>
        <taxon>Aspergillaceae</taxon>
        <taxon>Penicillium</taxon>
    </lineage>
</organism>